<evidence type="ECO:0000313" key="1">
    <source>
        <dbReference type="EMBL" id="OEL13379.1"/>
    </source>
</evidence>
<gene>
    <name evidence="1" type="ORF">BAE44_0025601</name>
</gene>
<accession>A0A1E5UKI3</accession>
<comment type="caution">
    <text evidence="1">The sequence shown here is derived from an EMBL/GenBank/DDBJ whole genome shotgun (WGS) entry which is preliminary data.</text>
</comment>
<name>A0A1E5UKI3_9POAL</name>
<dbReference type="Proteomes" id="UP000095767">
    <property type="component" value="Unassembled WGS sequence"/>
</dbReference>
<dbReference type="AlphaFoldDB" id="A0A1E5UKI3"/>
<sequence>MTKLEMWVVEISTFTRMIQVIGFTSRAKNLMEILLVVKLHRAMDNYLVLHTTTRS</sequence>
<reference evidence="1 2" key="1">
    <citation type="submission" date="2016-09" db="EMBL/GenBank/DDBJ databases">
        <title>The draft genome of Dichanthelium oligosanthes: A C3 panicoid grass species.</title>
        <authorList>
            <person name="Studer A.J."/>
            <person name="Schnable J.C."/>
            <person name="Brutnell T.P."/>
        </authorList>
    </citation>
    <scope>NUCLEOTIDE SEQUENCE [LARGE SCALE GENOMIC DNA]</scope>
    <source>
        <strain evidence="2">cv. Kellogg 1175</strain>
        <tissue evidence="1">Leaf</tissue>
    </source>
</reference>
<organism evidence="1 2">
    <name type="scientific">Dichanthelium oligosanthes</name>
    <dbReference type="NCBI Taxonomy" id="888268"/>
    <lineage>
        <taxon>Eukaryota</taxon>
        <taxon>Viridiplantae</taxon>
        <taxon>Streptophyta</taxon>
        <taxon>Embryophyta</taxon>
        <taxon>Tracheophyta</taxon>
        <taxon>Spermatophyta</taxon>
        <taxon>Magnoliopsida</taxon>
        <taxon>Liliopsida</taxon>
        <taxon>Poales</taxon>
        <taxon>Poaceae</taxon>
        <taxon>PACMAD clade</taxon>
        <taxon>Panicoideae</taxon>
        <taxon>Panicodae</taxon>
        <taxon>Paniceae</taxon>
        <taxon>Dichantheliinae</taxon>
        <taxon>Dichanthelium</taxon>
    </lineage>
</organism>
<dbReference type="EMBL" id="LWDX02073529">
    <property type="protein sequence ID" value="OEL13379.1"/>
    <property type="molecule type" value="Genomic_DNA"/>
</dbReference>
<proteinExistence type="predicted"/>
<evidence type="ECO:0000313" key="2">
    <source>
        <dbReference type="Proteomes" id="UP000095767"/>
    </source>
</evidence>
<keyword evidence="2" id="KW-1185">Reference proteome</keyword>
<protein>
    <submittedName>
        <fullName evidence="1">Uncharacterized protein</fullName>
    </submittedName>
</protein>